<reference evidence="13 14" key="1">
    <citation type="journal article" date="2020" name="Front. Microbiol.">
        <title>Single-cell genomics of novel Actinobacteria with the Wood-Ljungdahl pathway discovered in a serpentinizing system.</title>
        <authorList>
            <person name="Merino N."/>
            <person name="Kawai M."/>
            <person name="Boyd E.S."/>
            <person name="Colman D.R."/>
            <person name="McGlynn S.E."/>
            <person name="Nealson K.H."/>
            <person name="Kurokawa K."/>
            <person name="Hongoh Y."/>
        </authorList>
    </citation>
    <scope>NUCLEOTIDE SEQUENCE [LARGE SCALE GENOMIC DNA]</scope>
    <source>
        <strain evidence="13 14">S42</strain>
    </source>
</reference>
<dbReference type="GO" id="GO:0031071">
    <property type="term" value="F:cysteine desulfurase activity"/>
    <property type="evidence" value="ECO:0007669"/>
    <property type="project" value="UniProtKB-UniRule"/>
</dbReference>
<dbReference type="PANTHER" id="PTHR11601">
    <property type="entry name" value="CYSTEINE DESULFURYLASE FAMILY MEMBER"/>
    <property type="match status" value="1"/>
</dbReference>
<gene>
    <name evidence="11" type="primary">iscS</name>
    <name evidence="13" type="ORF">HKBW3S42_00632</name>
</gene>
<dbReference type="GO" id="GO:0005737">
    <property type="term" value="C:cytoplasm"/>
    <property type="evidence" value="ECO:0007669"/>
    <property type="project" value="UniProtKB-SubCell"/>
</dbReference>
<dbReference type="PIRSF" id="PIRSF005572">
    <property type="entry name" value="NifS"/>
    <property type="match status" value="1"/>
</dbReference>
<evidence type="ECO:0000256" key="7">
    <source>
        <dbReference type="ARBA" id="ARBA00022898"/>
    </source>
</evidence>
<comment type="catalytic activity">
    <reaction evidence="10 11">
        <text>(sulfur carrier)-H + L-cysteine = (sulfur carrier)-SH + L-alanine</text>
        <dbReference type="Rhea" id="RHEA:43892"/>
        <dbReference type="Rhea" id="RHEA-COMP:14737"/>
        <dbReference type="Rhea" id="RHEA-COMP:14739"/>
        <dbReference type="ChEBI" id="CHEBI:29917"/>
        <dbReference type="ChEBI" id="CHEBI:35235"/>
        <dbReference type="ChEBI" id="CHEBI:57972"/>
        <dbReference type="ChEBI" id="CHEBI:64428"/>
        <dbReference type="EC" id="2.8.1.7"/>
    </reaction>
</comment>
<evidence type="ECO:0000256" key="10">
    <source>
        <dbReference type="ARBA" id="ARBA00050776"/>
    </source>
</evidence>
<comment type="subcellular location">
    <subcellularLocation>
        <location evidence="11">Cytoplasm</location>
    </subcellularLocation>
</comment>
<evidence type="ECO:0000256" key="5">
    <source>
        <dbReference type="ARBA" id="ARBA00022714"/>
    </source>
</evidence>
<protein>
    <recommendedName>
        <fullName evidence="11">Cysteine desulfurase IscS</fullName>
        <ecNumber evidence="11">2.8.1.7</ecNumber>
    </recommendedName>
</protein>
<evidence type="ECO:0000256" key="3">
    <source>
        <dbReference type="ARBA" id="ARBA00022490"/>
    </source>
</evidence>
<dbReference type="InterPro" id="IPR000192">
    <property type="entry name" value="Aminotrans_V_dom"/>
</dbReference>
<keyword evidence="5 11" id="KW-0001">2Fe-2S</keyword>
<comment type="subunit">
    <text evidence="11">Homodimer. Forms a heterotetramer with IscU, interacts with other sulfur acceptors.</text>
</comment>
<evidence type="ECO:0000259" key="12">
    <source>
        <dbReference type="Pfam" id="PF00266"/>
    </source>
</evidence>
<dbReference type="GO" id="GO:0051537">
    <property type="term" value="F:2 iron, 2 sulfur cluster binding"/>
    <property type="evidence" value="ECO:0007669"/>
    <property type="project" value="UniProtKB-UniRule"/>
</dbReference>
<proteinExistence type="inferred from homology"/>
<dbReference type="SUPFAM" id="SSF53383">
    <property type="entry name" value="PLP-dependent transferases"/>
    <property type="match status" value="1"/>
</dbReference>
<dbReference type="NCBIfam" id="NF002806">
    <property type="entry name" value="PRK02948.1"/>
    <property type="match status" value="1"/>
</dbReference>
<keyword evidence="8 11" id="KW-0408">Iron</keyword>
<organism evidence="13 14">
    <name type="scientific">Candidatus Hakubella thermalkaliphila</name>
    <dbReference type="NCBI Taxonomy" id="2754717"/>
    <lineage>
        <taxon>Bacteria</taxon>
        <taxon>Bacillati</taxon>
        <taxon>Actinomycetota</taxon>
        <taxon>Actinomycetota incertae sedis</taxon>
        <taxon>Candidatus Hakubellales</taxon>
        <taxon>Candidatus Hakubellaceae</taxon>
        <taxon>Candidatus Hakubella</taxon>
    </lineage>
</organism>
<keyword evidence="4 11" id="KW-0808">Transferase</keyword>
<feature type="binding site" evidence="11">
    <location>
        <position position="237"/>
    </location>
    <ligand>
        <name>pyridoxal 5'-phosphate</name>
        <dbReference type="ChEBI" id="CHEBI:597326"/>
    </ligand>
</feature>
<sequence>MRRVYFDHVATASVHPQVMEAMLPYFRDIFGNPQSLHDFGEEARGAIEEARGQVADLIGARREEIIFTSCGTESDNMALKGVALAYQKKGKHIITSQIEHHAIMHSARTLEKWGFDVTYLSVDGCGFVDPQEAEKAITKETILVSITHASNEIGTIEPIAEIGKITREKGVYFHIDAVQTAGQIPVDVNELGVDLLSLAAQGFYGPKGAGALYVRKGVRVTPLMDGGIQESGKRAGTENVPAIVGLGKAAELAQKEMAERIQHLEPLRDKLMKGLVERIDEVLITGHPQKRLPGHVSVCVRYIEGESMLMFLNMQGVAASSGSTCTSKALKASHVLAAIGIPAADAQGSLLFTLGQDNQEEDVDYVLEILPPIVQRLREMSPLYHKK</sequence>
<feature type="binding site" evidence="11">
    <location>
        <position position="179"/>
    </location>
    <ligand>
        <name>pyridoxal 5'-phosphate</name>
        <dbReference type="ChEBI" id="CHEBI:597326"/>
    </ligand>
</feature>
<evidence type="ECO:0000256" key="11">
    <source>
        <dbReference type="HAMAP-Rule" id="MF_00331"/>
    </source>
</evidence>
<name>A0A6V8PMQ3_9ACTN</name>
<dbReference type="InterPro" id="IPR015421">
    <property type="entry name" value="PyrdxlP-dep_Trfase_major"/>
</dbReference>
<dbReference type="GO" id="GO:0030170">
    <property type="term" value="F:pyridoxal phosphate binding"/>
    <property type="evidence" value="ECO:0007669"/>
    <property type="project" value="UniProtKB-UniRule"/>
</dbReference>
<dbReference type="InterPro" id="IPR015424">
    <property type="entry name" value="PyrdxlP-dep_Trfase"/>
</dbReference>
<dbReference type="InterPro" id="IPR015422">
    <property type="entry name" value="PyrdxlP-dep_Trfase_small"/>
</dbReference>
<dbReference type="EC" id="2.8.1.7" evidence="11"/>
<evidence type="ECO:0000256" key="6">
    <source>
        <dbReference type="ARBA" id="ARBA00022723"/>
    </source>
</evidence>
<dbReference type="FunFam" id="3.40.640.10:FF:000003">
    <property type="entry name" value="Cysteine desulfurase IscS"/>
    <property type="match status" value="1"/>
</dbReference>
<comment type="caution">
    <text evidence="13">The sequence shown here is derived from an EMBL/GenBank/DDBJ whole genome shotgun (WGS) entry which is preliminary data.</text>
</comment>
<dbReference type="GO" id="GO:0006520">
    <property type="term" value="P:amino acid metabolic process"/>
    <property type="evidence" value="ECO:0007669"/>
    <property type="project" value="InterPro"/>
</dbReference>
<comment type="pathway">
    <text evidence="11">Cofactor biosynthesis; iron-sulfur cluster biosynthesis.</text>
</comment>
<evidence type="ECO:0000313" key="14">
    <source>
        <dbReference type="Proteomes" id="UP000568877"/>
    </source>
</evidence>
<feature type="active site" description="Cysteine persulfide intermediate" evidence="11">
    <location>
        <position position="325"/>
    </location>
</feature>
<dbReference type="Proteomes" id="UP000568877">
    <property type="component" value="Unassembled WGS sequence"/>
</dbReference>
<dbReference type="Pfam" id="PF00266">
    <property type="entry name" value="Aminotran_5"/>
    <property type="match status" value="1"/>
</dbReference>
<dbReference type="InterPro" id="IPR010240">
    <property type="entry name" value="Cys_deSase_IscS"/>
</dbReference>
<feature type="binding site" evidence="11">
    <location>
        <position position="151"/>
    </location>
    <ligand>
        <name>pyridoxal 5'-phosphate</name>
        <dbReference type="ChEBI" id="CHEBI:597326"/>
    </ligand>
</feature>
<dbReference type="InterPro" id="IPR017772">
    <property type="entry name" value="Cys_deSase_NifS_bac/arc"/>
</dbReference>
<feature type="domain" description="Aminotransferase class V" evidence="12">
    <location>
        <begin position="4"/>
        <end position="366"/>
    </location>
</feature>
<keyword evidence="9 11" id="KW-0411">Iron-sulfur</keyword>
<dbReference type="GO" id="GO:0044571">
    <property type="term" value="P:[2Fe-2S] cluster assembly"/>
    <property type="evidence" value="ECO:0007669"/>
    <property type="project" value="UniProtKB-UniRule"/>
</dbReference>
<comment type="caution">
    <text evidence="11">Lacks conserved residue(s) required for the propagation of feature annotation.</text>
</comment>
<dbReference type="UniPathway" id="UPA00266"/>
<dbReference type="AlphaFoldDB" id="A0A6V8PMQ3"/>
<evidence type="ECO:0000256" key="2">
    <source>
        <dbReference type="ARBA" id="ARBA00006490"/>
    </source>
</evidence>
<dbReference type="NCBIfam" id="TIGR03402">
    <property type="entry name" value="FeS_nifS"/>
    <property type="match status" value="1"/>
</dbReference>
<dbReference type="EMBL" id="BLSA01000059">
    <property type="protein sequence ID" value="GFP32326.1"/>
    <property type="molecule type" value="Genomic_DNA"/>
</dbReference>
<dbReference type="Gene3D" id="3.40.640.10">
    <property type="entry name" value="Type I PLP-dependent aspartate aminotransferase-like (Major domain)"/>
    <property type="match status" value="1"/>
</dbReference>
<evidence type="ECO:0000313" key="13">
    <source>
        <dbReference type="EMBL" id="GFP32326.1"/>
    </source>
</evidence>
<evidence type="ECO:0000256" key="4">
    <source>
        <dbReference type="ARBA" id="ARBA00022679"/>
    </source>
</evidence>
<evidence type="ECO:0000256" key="8">
    <source>
        <dbReference type="ARBA" id="ARBA00023004"/>
    </source>
</evidence>
<feature type="binding site" description="via persulfide group" evidence="11">
    <location>
        <position position="325"/>
    </location>
    <ligand>
        <name>[2Fe-2S] cluster</name>
        <dbReference type="ChEBI" id="CHEBI:190135"/>
        <note>ligand shared with IscU</note>
    </ligand>
</feature>
<comment type="function">
    <text evidence="11">Master enzyme that delivers sulfur to a number of partners involved in Fe-S cluster assembly, tRNA modification or cofactor biosynthesis. Catalyzes the removal of elemental sulfur atoms from cysteine to produce alanine. Functions as a sulfur delivery protein for Fe-S cluster synthesis onto IscU, an Fe-S scaffold assembly protein, as well as other S acceptor proteins.</text>
</comment>
<keyword evidence="3 11" id="KW-0963">Cytoplasm</keyword>
<keyword evidence="6 11" id="KW-0479">Metal-binding</keyword>
<feature type="binding site" evidence="11">
    <location>
        <begin position="71"/>
        <end position="72"/>
    </location>
    <ligand>
        <name>pyridoxal 5'-phosphate</name>
        <dbReference type="ChEBI" id="CHEBI:597326"/>
    </ligand>
</feature>
<comment type="cofactor">
    <cofactor evidence="1 11">
        <name>pyridoxal 5'-phosphate</name>
        <dbReference type="ChEBI" id="CHEBI:597326"/>
    </cofactor>
</comment>
<keyword evidence="7 11" id="KW-0663">Pyridoxal phosphate</keyword>
<evidence type="ECO:0000256" key="1">
    <source>
        <dbReference type="ARBA" id="ARBA00001933"/>
    </source>
</evidence>
<accession>A0A6V8PMQ3</accession>
<dbReference type="PANTHER" id="PTHR11601:SF34">
    <property type="entry name" value="CYSTEINE DESULFURASE"/>
    <property type="match status" value="1"/>
</dbReference>
<dbReference type="Gene3D" id="3.90.1150.10">
    <property type="entry name" value="Aspartate Aminotransferase, domain 1"/>
    <property type="match status" value="1"/>
</dbReference>
<dbReference type="HAMAP" id="MF_00331">
    <property type="entry name" value="Cys_desulf_IscS"/>
    <property type="match status" value="1"/>
</dbReference>
<dbReference type="GO" id="GO:0046872">
    <property type="term" value="F:metal ion binding"/>
    <property type="evidence" value="ECO:0007669"/>
    <property type="project" value="UniProtKB-KW"/>
</dbReference>
<dbReference type="InterPro" id="IPR016454">
    <property type="entry name" value="Cysteine_dSase"/>
</dbReference>
<evidence type="ECO:0000256" key="9">
    <source>
        <dbReference type="ARBA" id="ARBA00023014"/>
    </source>
</evidence>
<comment type="similarity">
    <text evidence="2 11">Belongs to the class-V pyridoxal-phosphate-dependent aminotransferase family. NifS/IscS subfamily.</text>
</comment>